<name>A3QMS7_CYHV3</name>
<evidence type="ECO:0000313" key="5">
    <source>
        <dbReference type="Proteomes" id="UP000106924"/>
    </source>
</evidence>
<evidence type="ECO:0000313" key="7">
    <source>
        <dbReference type="Proteomes" id="UP000160099"/>
    </source>
</evidence>
<accession>A3QMS7</accession>
<dbReference type="RefSeq" id="YP_001096144.1">
    <property type="nucleotide sequence ID" value="NC_009127.1"/>
</dbReference>
<dbReference type="EMBL" id="KJ627438">
    <property type="protein sequence ID" value="AIC32464.1"/>
    <property type="molecule type" value="Genomic_DNA"/>
</dbReference>
<evidence type="ECO:0000313" key="3">
    <source>
        <dbReference type="EMBL" id="AIC32464.1"/>
    </source>
</evidence>
<evidence type="ECO:0000313" key="6">
    <source>
        <dbReference type="Proteomes" id="UP000156776"/>
    </source>
</evidence>
<dbReference type="GeneID" id="11266439"/>
<reference evidence="5 6" key="1">
    <citation type="journal article" date="2007" name="J. Virol.">
        <title>Genome sequences of three koi herpesvirus isolates representing the expanding distribution of an emerging disease threatening koi and common carp worldwide.</title>
        <authorList>
            <person name="Aoki T."/>
            <person name="Hirono I."/>
            <person name="Kurokawa K."/>
            <person name="Fukuda H."/>
            <person name="Nahary R."/>
            <person name="Eldar A."/>
            <person name="Davison A.J."/>
            <person name="Waltzek T.B."/>
            <person name="Bercovier H."/>
            <person name="Hedrick R.P."/>
        </authorList>
    </citation>
    <scope>NUCLEOTIDE SEQUENCE [LARGE SCALE GENOMIC DNA]</scope>
    <source>
        <strain evidence="1">KHV-I</strain>
        <strain evidence="2 6">KHV-U</strain>
        <strain evidence="4">TUMST1</strain>
    </source>
</reference>
<dbReference type="EMBL" id="AP008984">
    <property type="protein sequence ID" value="BAF48923.1"/>
    <property type="molecule type" value="Genomic_DNA"/>
</dbReference>
<sequence length="314" mass="35901">MPPRQSRTTVAKTCLKQVSRRTRYTREARNSSRLTVPSVDVPSFESVLWAQLAGECLIGARRSRLRREREAKLVARAEAAATEAESDAVLGGTMPPLIITPKERRRLLVDADLPPRKRLSIFRTCVKTERHMLTRSGEHPLATAAYLEGLPRNVVMAYLMFGTGKVQKLCEAIFTPYELARIIDAILSFPLEWSPLWLGDQDGEPDWFKRTIDNPSVDFENMIFEEAFEVAAETRRYLSRFQCDEPLYRPVVEQLEAARLEDLMQHKFKRNFGDMAMRRYAAGWGCYIYKSDNPAFSTNLRPLVSSDAPSNTFM</sequence>
<gene>
    <name evidence="3" type="ORF">CyHV3-GZ_ORF109L</name>
    <name evidence="2" type="ORF">CyHV3_ORF109</name>
    <name evidence="4" type="ORF">KHVJ119</name>
</gene>
<dbReference type="EMBL" id="DQ657948">
    <property type="protein sequence ID" value="ABG42936.1"/>
    <property type="molecule type" value="Genomic_DNA"/>
</dbReference>
<keyword evidence="6" id="KW-1185">Reference proteome</keyword>
<proteinExistence type="predicted"/>
<dbReference type="Proteomes" id="UP000106924">
    <property type="component" value="Segment"/>
</dbReference>
<dbReference type="Proteomes" id="UP000169752">
    <property type="component" value="Segment"/>
</dbReference>
<dbReference type="Proteomes" id="UP000156776">
    <property type="component" value="Segment"/>
</dbReference>
<organism evidence="1 5">
    <name type="scientific">Cyprinid herpesvirus 3</name>
    <name type="common">CyHV-3</name>
    <dbReference type="NCBI Taxonomy" id="180230"/>
    <lineage>
        <taxon>Viruses</taxon>
        <taxon>Duplodnaviria</taxon>
        <taxon>Heunggongvirae</taxon>
        <taxon>Peploviricota</taxon>
        <taxon>Herviviricetes</taxon>
        <taxon>Herpesvirales</taxon>
        <taxon>Alloherpesviridae</taxon>
        <taxon>Cyvirus</taxon>
        <taxon>Cyvirus cyprinidallo3</taxon>
    </lineage>
</organism>
<evidence type="ECO:0000313" key="1">
    <source>
        <dbReference type="EMBL" id="ABC55134.1"/>
    </source>
</evidence>
<dbReference type="KEGG" id="vg:11266439"/>
<evidence type="ECO:0000313" key="2">
    <source>
        <dbReference type="EMBL" id="ABG42936.1"/>
    </source>
</evidence>
<dbReference type="EMBL" id="DQ177346">
    <property type="protein sequence ID" value="ABC55134.1"/>
    <property type="molecule type" value="Genomic_DNA"/>
</dbReference>
<protein>
    <submittedName>
        <fullName evidence="3">ORF109L</fullName>
    </submittedName>
    <submittedName>
        <fullName evidence="2">Protein ORF109</fullName>
    </submittedName>
</protein>
<dbReference type="Proteomes" id="UP000160099">
    <property type="component" value="Segment"/>
</dbReference>
<evidence type="ECO:0000313" key="4">
    <source>
        <dbReference type="EMBL" id="BAF48923.1"/>
    </source>
</evidence>
<dbReference type="OrthoDB" id="33713at10239"/>
<reference evidence="2" key="2">
    <citation type="submission" date="2007-03" db="EMBL/GenBank/DDBJ databases">
        <title>Comparative genomics of carp herpesviruses.</title>
        <authorList>
            <person name="Davison A.J."/>
            <person name="Kurobe T."/>
            <person name="Gatherer D."/>
            <person name="Cunningham C."/>
            <person name="Waltzek T.B."/>
            <person name="Korf I."/>
            <person name="Fukuda H."/>
            <person name="Hedrick R.P."/>
        </authorList>
    </citation>
    <scope>NUCLEOTIDE SEQUENCE</scope>
    <source>
        <strain evidence="2">KHV-U</strain>
    </source>
</reference>
<reference evidence="3 7" key="3">
    <citation type="journal article" date="2015" name="Vet. Microbiol.">
        <title>Whole-genome sequence of a novel Chinese cyprinid herpesvirus 3 isolate reveals the existence of a distinct European genotype in East Asia.</title>
        <authorList>
            <person name="Li W."/>
            <person name="Lee X."/>
            <person name="Weng S."/>
            <person name="He J."/>
            <person name="Dong C."/>
        </authorList>
    </citation>
    <scope>NUCLEOTIDE SEQUENCE [LARGE SCALE GENOMIC DNA]</scope>
    <source>
        <strain evidence="3">KHV-GZ11</strain>
    </source>
</reference>